<dbReference type="GO" id="GO:0006646">
    <property type="term" value="P:phosphatidylethanolamine biosynthetic process"/>
    <property type="evidence" value="ECO:0007669"/>
    <property type="project" value="UniProtKB-UniRule"/>
</dbReference>
<dbReference type="EC" id="4.1.1.65" evidence="12"/>
<comment type="cofactor">
    <cofactor evidence="12">
        <name>pyruvate</name>
        <dbReference type="ChEBI" id="CHEBI:15361"/>
    </cofactor>
    <text evidence="12">Binds 1 pyruvoyl group covalently per subunit.</text>
</comment>
<keyword evidence="10 12" id="KW-1208">Phospholipid metabolism</keyword>
<evidence type="ECO:0000256" key="5">
    <source>
        <dbReference type="ARBA" id="ARBA00023098"/>
    </source>
</evidence>
<keyword evidence="7 12" id="KW-0865">Zymogen</keyword>
<keyword evidence="9 12" id="KW-0456">Lyase</keyword>
<keyword evidence="5 12" id="KW-0443">Lipid metabolism</keyword>
<dbReference type="InterPro" id="IPR033177">
    <property type="entry name" value="PSD-B"/>
</dbReference>
<comment type="pathway">
    <text evidence="12">Phospholipid metabolism; phosphatidylethanolamine biosynthesis; phosphatidylethanolamine from CDP-diacylglycerol: step 2/2.</text>
</comment>
<dbReference type="PANTHER" id="PTHR10067">
    <property type="entry name" value="PHOSPHATIDYLSERINE DECARBOXYLASE"/>
    <property type="match status" value="1"/>
</dbReference>
<evidence type="ECO:0000256" key="9">
    <source>
        <dbReference type="ARBA" id="ARBA00023239"/>
    </source>
</evidence>
<keyword evidence="14" id="KW-1185">Reference proteome</keyword>
<dbReference type="GO" id="GO:0005886">
    <property type="term" value="C:plasma membrane"/>
    <property type="evidence" value="ECO:0007669"/>
    <property type="project" value="UniProtKB-SubCell"/>
</dbReference>
<dbReference type="AlphaFoldDB" id="A0A0M4LQ86"/>
<organism evidence="13 14">
    <name type="scientific">Candidatus Pseudothioglobus singularis PS1</name>
    <dbReference type="NCBI Taxonomy" id="1125411"/>
    <lineage>
        <taxon>Bacteria</taxon>
        <taxon>Pseudomonadati</taxon>
        <taxon>Pseudomonadota</taxon>
        <taxon>Gammaproteobacteria</taxon>
        <taxon>Candidatus Pseudothioglobaceae</taxon>
        <taxon>Candidatus Pseudothioglobus</taxon>
    </lineage>
</organism>
<evidence type="ECO:0000256" key="6">
    <source>
        <dbReference type="ARBA" id="ARBA00023136"/>
    </source>
</evidence>
<accession>A0A0M4LQ86</accession>
<feature type="active site" description="Charge relay system; for autoendoproteolytic cleavage activity" evidence="12">
    <location>
        <position position="138"/>
    </location>
</feature>
<keyword evidence="8 12" id="KW-0594">Phospholipid biosynthesis</keyword>
<evidence type="ECO:0000256" key="7">
    <source>
        <dbReference type="ARBA" id="ARBA00023145"/>
    </source>
</evidence>
<comment type="catalytic activity">
    <reaction evidence="12">
        <text>a 1,2-diacyl-sn-glycero-3-phospho-L-serine + H(+) = a 1,2-diacyl-sn-glycero-3-phosphoethanolamine + CO2</text>
        <dbReference type="Rhea" id="RHEA:20828"/>
        <dbReference type="ChEBI" id="CHEBI:15378"/>
        <dbReference type="ChEBI" id="CHEBI:16526"/>
        <dbReference type="ChEBI" id="CHEBI:57262"/>
        <dbReference type="ChEBI" id="CHEBI:64612"/>
        <dbReference type="EC" id="4.1.1.65"/>
    </reaction>
</comment>
<evidence type="ECO:0000256" key="3">
    <source>
        <dbReference type="ARBA" id="ARBA00022516"/>
    </source>
</evidence>
<evidence type="ECO:0000256" key="10">
    <source>
        <dbReference type="ARBA" id="ARBA00023264"/>
    </source>
</evidence>
<comment type="similarity">
    <text evidence="12">Belongs to the phosphatidylserine decarboxylase family. PSD-B subfamily. Prokaryotic type I sub-subfamily.</text>
</comment>
<feature type="active site" description="Charge relay system; for autoendoproteolytic cleavage activity" evidence="12">
    <location>
        <position position="83"/>
    </location>
</feature>
<dbReference type="PATRIC" id="fig|1125411.7.peg.1236"/>
<comment type="PTM">
    <text evidence="12">Is synthesized initially as an inactive proenzyme. Formation of the active enzyme involves a self-maturation process in which the active site pyruvoyl group is generated from an internal serine residue via an autocatalytic post-translational modification. Two non-identical subunits are generated from the proenzyme in this reaction, and the pyruvate is formed at the N-terminus of the alpha chain, which is derived from the carboxyl end of the proenzyme. The autoendoproteolytic cleavage occurs by a canonical serine protease mechanism, in which the side chain hydroxyl group of the serine supplies its oxygen atom to form the C-terminus of the beta chain, while the remainder of the serine residue undergoes an oxidative deamination to produce ammonia and the pyruvoyl prosthetic group on the alpha chain. During this reaction, the Ser that is part of the protease active site of the proenzyme becomes the pyruvoyl prosthetic group, which constitutes an essential element of the active site of the mature decarboxylase.</text>
</comment>
<evidence type="ECO:0000256" key="12">
    <source>
        <dbReference type="HAMAP-Rule" id="MF_00662"/>
    </source>
</evidence>
<dbReference type="InterPro" id="IPR003817">
    <property type="entry name" value="PS_Dcarbxylase"/>
</dbReference>
<gene>
    <name evidence="12" type="primary">psd</name>
    <name evidence="13" type="ORF">W908_06260</name>
</gene>
<dbReference type="Proteomes" id="UP000068905">
    <property type="component" value="Chromosome"/>
</dbReference>
<evidence type="ECO:0000313" key="13">
    <source>
        <dbReference type="EMBL" id="ALE02172.1"/>
    </source>
</evidence>
<evidence type="ECO:0000256" key="1">
    <source>
        <dbReference type="ARBA" id="ARBA00005189"/>
    </source>
</evidence>
<dbReference type="EMBL" id="CP006911">
    <property type="protein sequence ID" value="ALE02172.1"/>
    <property type="molecule type" value="Genomic_DNA"/>
</dbReference>
<dbReference type="HAMAP" id="MF_00662">
    <property type="entry name" value="PS_decarb_PSD_B_type1"/>
    <property type="match status" value="1"/>
</dbReference>
<dbReference type="InterPro" id="IPR033178">
    <property type="entry name" value="PSD_type1_pro"/>
</dbReference>
<feature type="modified residue" description="Pyruvic acid (Ser); by autocatalysis" evidence="12">
    <location>
        <position position="241"/>
    </location>
</feature>
<dbReference type="KEGG" id="tsn:W908_06260"/>
<evidence type="ECO:0000256" key="11">
    <source>
        <dbReference type="ARBA" id="ARBA00023317"/>
    </source>
</evidence>
<feature type="site" description="Cleavage (non-hydrolytic); by autocatalysis" evidence="12">
    <location>
        <begin position="240"/>
        <end position="241"/>
    </location>
</feature>
<dbReference type="GO" id="GO:0004609">
    <property type="term" value="F:phosphatidylserine decarboxylase activity"/>
    <property type="evidence" value="ECO:0007669"/>
    <property type="project" value="UniProtKB-UniRule"/>
</dbReference>
<evidence type="ECO:0000256" key="8">
    <source>
        <dbReference type="ARBA" id="ARBA00023209"/>
    </source>
</evidence>
<keyword evidence="4 12" id="KW-0210">Decarboxylase</keyword>
<dbReference type="NCBIfam" id="TIGR00163">
    <property type="entry name" value="PS_decarb"/>
    <property type="match status" value="1"/>
</dbReference>
<feature type="chain" id="PRO_5023261560" description="Phosphatidylserine decarboxylase beta chain" evidence="12">
    <location>
        <begin position="1"/>
        <end position="240"/>
    </location>
</feature>
<name>A0A0M4LQ86_9GAMM</name>
<comment type="subunit">
    <text evidence="12">Heterodimer of a large membrane-associated beta subunit and a small pyruvoyl-containing alpha subunit.</text>
</comment>
<evidence type="ECO:0000256" key="4">
    <source>
        <dbReference type="ARBA" id="ARBA00022793"/>
    </source>
</evidence>
<evidence type="ECO:0000256" key="2">
    <source>
        <dbReference type="ARBA" id="ARBA00022475"/>
    </source>
</evidence>
<comment type="pathway">
    <text evidence="1">Lipid metabolism.</text>
</comment>
<sequence>MIFLQYLLPQHLLSRLMFRFARIKTPWLKNSFTSWFVATYKVNLSEAERENVKDYEHFNDFFTRSLKKTSRPISSLPVISPVDGVVSQAGKINKSEIVQAKGKKYSVSALLDDKSIDTAYFNSFTTIYLSPKDYHRIHMPCDGDLVSMKYIPGYLFSVNQRTVNVIDQVFARNERLVCFFNTEFGEMAFILVGAIFVGSMQTSWEGQITPPYSKSVKYYNYMDQKIRLEKGDELGRFNMGSTVIILMPNDFPNLNLEEGQALKMGQSIT</sequence>
<dbReference type="PANTHER" id="PTHR10067:SF6">
    <property type="entry name" value="PHOSPHATIDYLSERINE DECARBOXYLASE PROENZYME, MITOCHONDRIAL"/>
    <property type="match status" value="1"/>
</dbReference>
<feature type="active site" description="Schiff-base intermediate with substrate; via pyruvic acid; for decarboxylase activity" evidence="12">
    <location>
        <position position="241"/>
    </location>
</feature>
<dbReference type="STRING" id="1125411.W908_06260"/>
<proteinExistence type="inferred from homology"/>
<dbReference type="UniPathway" id="UPA00558">
    <property type="reaction ID" value="UER00616"/>
</dbReference>
<evidence type="ECO:0000313" key="14">
    <source>
        <dbReference type="Proteomes" id="UP000068905"/>
    </source>
</evidence>
<keyword evidence="3 12" id="KW-0444">Lipid biosynthesis</keyword>
<dbReference type="Pfam" id="PF02666">
    <property type="entry name" value="PS_Dcarbxylase"/>
    <property type="match status" value="1"/>
</dbReference>
<keyword evidence="6 12" id="KW-0472">Membrane</keyword>
<reference evidence="13 14" key="1">
    <citation type="journal article" date="2015" name="Genome Announc.">
        <title>Genome Sequence of 'Candidatus Thioglobus singularis' Strain PS1, a Mixotroph from the SUP05 Clade of Marine Gammaproteobacteria.</title>
        <authorList>
            <person name="Marshall K.T."/>
            <person name="Morris R.M."/>
        </authorList>
    </citation>
    <scope>NUCLEOTIDE SEQUENCE [LARGE SCALE GENOMIC DNA]</scope>
    <source>
        <strain evidence="13 14">PS1</strain>
    </source>
</reference>
<keyword evidence="11 12" id="KW-0670">Pyruvate</keyword>
<protein>
    <recommendedName>
        <fullName evidence="12">Phosphatidylserine decarboxylase proenzyme</fullName>
        <ecNumber evidence="12">4.1.1.65</ecNumber>
    </recommendedName>
    <component>
        <recommendedName>
            <fullName evidence="12">Phosphatidylserine decarboxylase alpha chain</fullName>
        </recommendedName>
    </component>
    <component>
        <recommendedName>
            <fullName evidence="12">Phosphatidylserine decarboxylase beta chain</fullName>
        </recommendedName>
    </component>
</protein>
<comment type="subcellular location">
    <subcellularLocation>
        <location evidence="12">Cell membrane</location>
        <topology evidence="12">Peripheral membrane protein</topology>
    </subcellularLocation>
</comment>
<feature type="chain" id="PRO_5023261561" description="Phosphatidylserine decarboxylase alpha chain" evidence="12">
    <location>
        <begin position="241"/>
        <end position="269"/>
    </location>
</feature>
<keyword evidence="2 12" id="KW-1003">Cell membrane</keyword>
<feature type="active site" description="Charge relay system; for autoendoproteolytic cleavage activity" evidence="12">
    <location>
        <position position="241"/>
    </location>
</feature>
<comment type="function">
    <text evidence="12">Catalyzes the formation of phosphatidylethanolamine (PtdEtn) from phosphatidylserine (PtdSer).</text>
</comment>